<comment type="function">
    <text evidence="9">Required for the formation of a threonylcarbamoyl group on adenosine at position 37 (t(6)A37) in tRNAs that read codons beginning with adenine. Catalyzes the conversion of L-threonine, HCO(3)(-)/CO(2) and ATP to give threonylcarbamoyl-AMP (TC-AMP) as the acyladenylate intermediate, with the release of diphosphate.</text>
</comment>
<evidence type="ECO:0000259" key="10">
    <source>
        <dbReference type="PROSITE" id="PS51163"/>
    </source>
</evidence>
<evidence type="ECO:0000256" key="4">
    <source>
        <dbReference type="ARBA" id="ARBA00022694"/>
    </source>
</evidence>
<accession>A0ABS8D6P3</accession>
<reference evidence="11" key="1">
    <citation type="submission" date="2021-10" db="EMBL/GenBank/DDBJ databases">
        <title>The complete genome sequence of Leeia sp. TBRC 13508.</title>
        <authorList>
            <person name="Charoenyingcharoen P."/>
            <person name="Yukphan P."/>
        </authorList>
    </citation>
    <scope>NUCLEOTIDE SEQUENCE</scope>
    <source>
        <strain evidence="11">TBRC 13508</strain>
    </source>
</reference>
<comment type="catalytic activity">
    <reaction evidence="8 9">
        <text>L-threonine + hydrogencarbonate + ATP = L-threonylcarbamoyladenylate + diphosphate + H2O</text>
        <dbReference type="Rhea" id="RHEA:36407"/>
        <dbReference type="ChEBI" id="CHEBI:15377"/>
        <dbReference type="ChEBI" id="CHEBI:17544"/>
        <dbReference type="ChEBI" id="CHEBI:30616"/>
        <dbReference type="ChEBI" id="CHEBI:33019"/>
        <dbReference type="ChEBI" id="CHEBI:57926"/>
        <dbReference type="ChEBI" id="CHEBI:73682"/>
        <dbReference type="EC" id="2.7.7.87"/>
    </reaction>
</comment>
<evidence type="ECO:0000256" key="6">
    <source>
        <dbReference type="ARBA" id="ARBA00022741"/>
    </source>
</evidence>
<keyword evidence="4 9" id="KW-0819">tRNA processing</keyword>
<dbReference type="InterPro" id="IPR023535">
    <property type="entry name" value="TC-AMP_synthase"/>
</dbReference>
<evidence type="ECO:0000256" key="8">
    <source>
        <dbReference type="ARBA" id="ARBA00048366"/>
    </source>
</evidence>
<protein>
    <recommendedName>
        <fullName evidence="9">Threonylcarbamoyl-AMP synthase</fullName>
        <shortName evidence="9">TC-AMP synthase</shortName>
        <ecNumber evidence="9">2.7.7.87</ecNumber>
    </recommendedName>
    <alternativeName>
        <fullName evidence="9">L-threonylcarbamoyladenylate synthase</fullName>
    </alternativeName>
    <alternativeName>
        <fullName evidence="9">t(6)A37 threonylcarbamoyladenosine biosynthesis protein TsaC</fullName>
    </alternativeName>
    <alternativeName>
        <fullName evidence="9">tRNA threonylcarbamoyladenosine biosynthesis protein TsaC</fullName>
    </alternativeName>
</protein>
<name>A0ABS8D6P3_9NEIS</name>
<dbReference type="InterPro" id="IPR006070">
    <property type="entry name" value="Sua5-like_dom"/>
</dbReference>
<comment type="subcellular location">
    <subcellularLocation>
        <location evidence="1 9">Cytoplasm</location>
    </subcellularLocation>
</comment>
<dbReference type="EC" id="2.7.7.87" evidence="9"/>
<dbReference type="InterPro" id="IPR050156">
    <property type="entry name" value="TC-AMP_synthase_SUA5"/>
</dbReference>
<keyword evidence="5 9" id="KW-0548">Nucleotidyltransferase</keyword>
<dbReference type="InterPro" id="IPR017945">
    <property type="entry name" value="DHBP_synth_RibB-like_a/b_dom"/>
</dbReference>
<comment type="caution">
    <text evidence="11">The sequence shown here is derived from an EMBL/GenBank/DDBJ whole genome shotgun (WGS) entry which is preliminary data.</text>
</comment>
<dbReference type="PANTHER" id="PTHR17490">
    <property type="entry name" value="SUA5"/>
    <property type="match status" value="1"/>
</dbReference>
<keyword evidence="6 9" id="KW-0547">Nucleotide-binding</keyword>
<evidence type="ECO:0000256" key="3">
    <source>
        <dbReference type="ARBA" id="ARBA00022679"/>
    </source>
</evidence>
<feature type="domain" description="YrdC-like" evidence="10">
    <location>
        <begin position="6"/>
        <end position="188"/>
    </location>
</feature>
<dbReference type="NCBIfam" id="TIGR00057">
    <property type="entry name" value="L-threonylcarbamoyladenylate synthase"/>
    <property type="match status" value="1"/>
</dbReference>
<keyword evidence="12" id="KW-1185">Reference proteome</keyword>
<dbReference type="PANTHER" id="PTHR17490:SF18">
    <property type="entry name" value="THREONYLCARBAMOYL-AMP SYNTHASE"/>
    <property type="match status" value="1"/>
</dbReference>
<sequence length="200" mass="22148">MFKRLTIQRDRLVSQYLKGGVLNYPTESCYGLGCKPSDPNGLKRILRIKGRPQHKGMIVIAHEIAQLKGLIEPLSDEDVRILKQFWPGPFTFLLPASKKVLPLLRGKHRTLAVRITNHPVAASICKQVGALVSTSANKAGCPSIKSARNGQKVFGQKVLTIADRIGKYSQPSTIIDFSSGRVLRGQLTKDQQNLIKNRVL</sequence>
<evidence type="ECO:0000256" key="7">
    <source>
        <dbReference type="ARBA" id="ARBA00022840"/>
    </source>
</evidence>
<comment type="similarity">
    <text evidence="9">Belongs to the SUA5 family. TsaC subfamily.</text>
</comment>
<evidence type="ECO:0000256" key="1">
    <source>
        <dbReference type="ARBA" id="ARBA00004496"/>
    </source>
</evidence>
<dbReference type="SUPFAM" id="SSF55821">
    <property type="entry name" value="YrdC/RibB"/>
    <property type="match status" value="1"/>
</dbReference>
<keyword evidence="7 9" id="KW-0067">ATP-binding</keyword>
<evidence type="ECO:0000256" key="5">
    <source>
        <dbReference type="ARBA" id="ARBA00022695"/>
    </source>
</evidence>
<organism evidence="11 12">
    <name type="scientific">Leeia speluncae</name>
    <dbReference type="NCBI Taxonomy" id="2884804"/>
    <lineage>
        <taxon>Bacteria</taxon>
        <taxon>Pseudomonadati</taxon>
        <taxon>Pseudomonadota</taxon>
        <taxon>Betaproteobacteria</taxon>
        <taxon>Neisseriales</taxon>
        <taxon>Leeiaceae</taxon>
        <taxon>Leeia</taxon>
    </lineage>
</organism>
<dbReference type="Pfam" id="PF01300">
    <property type="entry name" value="Sua5_yciO_yrdC"/>
    <property type="match status" value="1"/>
</dbReference>
<evidence type="ECO:0000256" key="9">
    <source>
        <dbReference type="HAMAP-Rule" id="MF_01852"/>
    </source>
</evidence>
<gene>
    <name evidence="9" type="primary">tsaC</name>
    <name evidence="11" type="ORF">LIN78_09715</name>
</gene>
<keyword evidence="2 9" id="KW-0963">Cytoplasm</keyword>
<evidence type="ECO:0000313" key="11">
    <source>
        <dbReference type="EMBL" id="MCB6183822.1"/>
    </source>
</evidence>
<keyword evidence="3 9" id="KW-0808">Transferase</keyword>
<dbReference type="Proteomes" id="UP001165395">
    <property type="component" value="Unassembled WGS sequence"/>
</dbReference>
<evidence type="ECO:0000313" key="12">
    <source>
        <dbReference type="Proteomes" id="UP001165395"/>
    </source>
</evidence>
<dbReference type="RefSeq" id="WP_227180605.1">
    <property type="nucleotide sequence ID" value="NZ_JAJBZT010000005.1"/>
</dbReference>
<dbReference type="PROSITE" id="PS51163">
    <property type="entry name" value="YRDC"/>
    <property type="match status" value="1"/>
</dbReference>
<proteinExistence type="inferred from homology"/>
<dbReference type="EMBL" id="JAJBZT010000005">
    <property type="protein sequence ID" value="MCB6183822.1"/>
    <property type="molecule type" value="Genomic_DNA"/>
</dbReference>
<dbReference type="Gene3D" id="3.90.870.10">
    <property type="entry name" value="DHBP synthase"/>
    <property type="match status" value="1"/>
</dbReference>
<dbReference type="HAMAP" id="MF_01852">
    <property type="entry name" value="TsaC"/>
    <property type="match status" value="1"/>
</dbReference>
<evidence type="ECO:0000256" key="2">
    <source>
        <dbReference type="ARBA" id="ARBA00022490"/>
    </source>
</evidence>